<evidence type="ECO:0000313" key="1">
    <source>
        <dbReference type="EMBL" id="KAI7790959.1"/>
    </source>
</evidence>
<protein>
    <submittedName>
        <fullName evidence="1">Uncharacterized protein</fullName>
    </submittedName>
</protein>
<name>A0A9W7T773_TRIRA</name>
<keyword evidence="2" id="KW-1185">Reference proteome</keyword>
<dbReference type="EMBL" id="JAFHDT010000025">
    <property type="protein sequence ID" value="KAI7790959.1"/>
    <property type="molecule type" value="Genomic_DNA"/>
</dbReference>
<dbReference type="AlphaFoldDB" id="A0A9W7T773"/>
<gene>
    <name evidence="1" type="ORF">IRJ41_005713</name>
</gene>
<accession>A0A9W7T773</accession>
<comment type="caution">
    <text evidence="1">The sequence shown here is derived from an EMBL/GenBank/DDBJ whole genome shotgun (WGS) entry which is preliminary data.</text>
</comment>
<sequence>MRQHLFVPTPLRSKRTLFTLVSCQTGVPDLHINLSCCHGDAGSSEVRECLS</sequence>
<proteinExistence type="predicted"/>
<reference evidence="1" key="1">
    <citation type="submission" date="2021-02" db="EMBL/GenBank/DDBJ databases">
        <title>Comparative genomics reveals that relaxation of natural selection precedes convergent phenotypic evolution of cavefish.</title>
        <authorList>
            <person name="Peng Z."/>
        </authorList>
    </citation>
    <scope>NUCLEOTIDE SEQUENCE</scope>
    <source>
        <tissue evidence="1">Muscle</tissue>
    </source>
</reference>
<evidence type="ECO:0000313" key="2">
    <source>
        <dbReference type="Proteomes" id="UP001059041"/>
    </source>
</evidence>
<dbReference type="Proteomes" id="UP001059041">
    <property type="component" value="Linkage Group LG25"/>
</dbReference>
<organism evidence="1 2">
    <name type="scientific">Triplophysa rosa</name>
    <name type="common">Cave loach</name>
    <dbReference type="NCBI Taxonomy" id="992332"/>
    <lineage>
        <taxon>Eukaryota</taxon>
        <taxon>Metazoa</taxon>
        <taxon>Chordata</taxon>
        <taxon>Craniata</taxon>
        <taxon>Vertebrata</taxon>
        <taxon>Euteleostomi</taxon>
        <taxon>Actinopterygii</taxon>
        <taxon>Neopterygii</taxon>
        <taxon>Teleostei</taxon>
        <taxon>Ostariophysi</taxon>
        <taxon>Cypriniformes</taxon>
        <taxon>Nemacheilidae</taxon>
        <taxon>Triplophysa</taxon>
    </lineage>
</organism>